<reference evidence="2" key="2">
    <citation type="submission" date="2025-08" db="UniProtKB">
        <authorList>
            <consortium name="Ensembl"/>
        </authorList>
    </citation>
    <scope>IDENTIFICATION</scope>
</reference>
<dbReference type="AlphaFoldDB" id="A0A8C3C4P3"/>
<reference evidence="2" key="1">
    <citation type="submission" date="2018-09" db="EMBL/GenBank/DDBJ databases">
        <title>Common duck and Muscovy duck high density SNP chip.</title>
        <authorList>
            <person name="Vignal A."/>
            <person name="Thebault N."/>
            <person name="Warren W.C."/>
        </authorList>
    </citation>
    <scope>NUCLEOTIDE SEQUENCE [LARGE SCALE GENOMIC DNA]</scope>
</reference>
<reference evidence="2" key="3">
    <citation type="submission" date="2025-09" db="UniProtKB">
        <authorList>
            <consortium name="Ensembl"/>
        </authorList>
    </citation>
    <scope>IDENTIFICATION</scope>
</reference>
<feature type="compositionally biased region" description="Acidic residues" evidence="1">
    <location>
        <begin position="63"/>
        <end position="73"/>
    </location>
</feature>
<feature type="region of interest" description="Disordered" evidence="1">
    <location>
        <begin position="55"/>
        <end position="75"/>
    </location>
</feature>
<organism evidence="2 3">
    <name type="scientific">Cairina moschata</name>
    <name type="common">Muscovy duck</name>
    <dbReference type="NCBI Taxonomy" id="8855"/>
    <lineage>
        <taxon>Eukaryota</taxon>
        <taxon>Metazoa</taxon>
        <taxon>Chordata</taxon>
        <taxon>Craniata</taxon>
        <taxon>Vertebrata</taxon>
        <taxon>Euteleostomi</taxon>
        <taxon>Archelosauria</taxon>
        <taxon>Archosauria</taxon>
        <taxon>Dinosauria</taxon>
        <taxon>Saurischia</taxon>
        <taxon>Theropoda</taxon>
        <taxon>Coelurosauria</taxon>
        <taxon>Aves</taxon>
        <taxon>Neognathae</taxon>
        <taxon>Galloanserae</taxon>
        <taxon>Anseriformes</taxon>
        <taxon>Anatidae</taxon>
        <taxon>Anatinae</taxon>
        <taxon>Cairina</taxon>
    </lineage>
</organism>
<sequence>VHDDQQRGTSDEDELQSPQADVGDGEEVVVADVGAAGLPRVAVEVLLLVPPDTLGRHHIDQHTEDEDHGEPDAAEGCGVLVDPAEERLQRFPIHGDRRWRQPGPGMKEGRLRGAPRVPLVT</sequence>
<keyword evidence="3" id="KW-1185">Reference proteome</keyword>
<evidence type="ECO:0000256" key="1">
    <source>
        <dbReference type="SAM" id="MobiDB-lite"/>
    </source>
</evidence>
<protein>
    <submittedName>
        <fullName evidence="2">Uncharacterized protein</fullName>
    </submittedName>
</protein>
<feature type="region of interest" description="Disordered" evidence="1">
    <location>
        <begin position="1"/>
        <end position="25"/>
    </location>
</feature>
<dbReference type="Proteomes" id="UP000694556">
    <property type="component" value="Chromosome 24"/>
</dbReference>
<feature type="region of interest" description="Disordered" evidence="1">
    <location>
        <begin position="95"/>
        <end position="121"/>
    </location>
</feature>
<evidence type="ECO:0000313" key="3">
    <source>
        <dbReference type="Proteomes" id="UP000694556"/>
    </source>
</evidence>
<evidence type="ECO:0000313" key="2">
    <source>
        <dbReference type="Ensembl" id="ENSCMMP00000014369.1"/>
    </source>
</evidence>
<accession>A0A8C3C4P3</accession>
<dbReference type="Ensembl" id="ENSCMMT00000015830.1">
    <property type="protein sequence ID" value="ENSCMMP00000014369.1"/>
    <property type="gene ID" value="ENSCMMG00000009156.1"/>
</dbReference>
<proteinExistence type="predicted"/>
<feature type="compositionally biased region" description="Basic and acidic residues" evidence="1">
    <location>
        <begin position="1"/>
        <end position="10"/>
    </location>
</feature>
<name>A0A8C3C4P3_CAIMO</name>